<dbReference type="Proteomes" id="UP001597380">
    <property type="component" value="Unassembled WGS sequence"/>
</dbReference>
<keyword evidence="11" id="KW-1185">Reference proteome</keyword>
<keyword evidence="4 5" id="KW-0975">Bacterial flagellum</keyword>
<comment type="function">
    <text evidence="5">A flexible structure which links the flagellar filament to the drive apparatus in the basal body.</text>
</comment>
<dbReference type="EMBL" id="JBHUHT010000007">
    <property type="protein sequence ID" value="MFD2094837.1"/>
    <property type="molecule type" value="Genomic_DNA"/>
</dbReference>
<evidence type="ECO:0000256" key="2">
    <source>
        <dbReference type="ARBA" id="ARBA00009677"/>
    </source>
</evidence>
<dbReference type="InterPro" id="IPR037058">
    <property type="entry name" value="Falgellar_hook_FlgE_sf"/>
</dbReference>
<evidence type="ECO:0000259" key="9">
    <source>
        <dbReference type="Pfam" id="PF22692"/>
    </source>
</evidence>
<dbReference type="InterPro" id="IPR010930">
    <property type="entry name" value="Flg_bb/hook_C_dom"/>
</dbReference>
<comment type="similarity">
    <text evidence="2 5">Belongs to the flagella basal body rod proteins family.</text>
</comment>
<evidence type="ECO:0000313" key="10">
    <source>
        <dbReference type="EMBL" id="MFD2094837.1"/>
    </source>
</evidence>
<protein>
    <recommendedName>
        <fullName evidence="3 5">Flagellar hook protein FlgE</fullName>
    </recommendedName>
</protein>
<sequence length="444" mass="46245">MSFNIALSGINAAQKDIDVTANNIANVNTFGFKESRAEFADVYSSSVFSNSRTTVGQGVTTADVAQQFSQGSFLFSNNSLDLAIDGSGFFATSANAEDLDVNLTRAGAFKLDENSFMVNSAGQFLRVFPVNPDGTVSSVALASTIPLQIPSSAGQPQATQNVDITLNLPASEVPLDPANFDPTDNTTYNNATSLTIYDSLGQSYVQTTYYVKDVNAANQWAMFTTVTDDTGAVPVDIVAPPAPTTQPVGANGQSGVYMNFNADGTVASVNGGNPVTTLPLGVAPPAGAGVNMNGADVNQAITLNYNNPTQFAAAFEVQALSQDGITVGRLTSVDIGTDGLVNATYSNGTTQPLGKVAVVRVANEQGLSPVGNTSWAVSQSSGDPIAGEADQGSFGRILSGTLEQSNVNLTTELVDLITGQRNYQANSRSLEVNNTITQTILQIR</sequence>
<dbReference type="RefSeq" id="WP_345338165.1">
    <property type="nucleotide sequence ID" value="NZ_BAABLI010000004.1"/>
</dbReference>
<dbReference type="InterPro" id="IPR019776">
    <property type="entry name" value="Flagellar_basal_body_rod_CS"/>
</dbReference>
<dbReference type="Pfam" id="PF07559">
    <property type="entry name" value="FlgE_D2"/>
    <property type="match status" value="1"/>
</dbReference>
<feature type="domain" description="Flagellar hook protein FlgE/F/G-like D1" evidence="9">
    <location>
        <begin position="83"/>
        <end position="151"/>
    </location>
</feature>
<dbReference type="Pfam" id="PF22692">
    <property type="entry name" value="LlgE_F_G_D1"/>
    <property type="match status" value="1"/>
</dbReference>
<evidence type="ECO:0000256" key="5">
    <source>
        <dbReference type="RuleBase" id="RU362116"/>
    </source>
</evidence>
<evidence type="ECO:0000256" key="3">
    <source>
        <dbReference type="ARBA" id="ARBA00019015"/>
    </source>
</evidence>
<keyword evidence="10" id="KW-0969">Cilium</keyword>
<dbReference type="SUPFAM" id="SSF117143">
    <property type="entry name" value="Flagellar hook protein flgE"/>
    <property type="match status" value="1"/>
</dbReference>
<dbReference type="InterPro" id="IPR037925">
    <property type="entry name" value="FlgE/F/G-like"/>
</dbReference>
<evidence type="ECO:0000259" key="8">
    <source>
        <dbReference type="Pfam" id="PF07559"/>
    </source>
</evidence>
<dbReference type="Gene3D" id="2.60.98.20">
    <property type="entry name" value="Flagellar hook protein FlgE"/>
    <property type="match status" value="1"/>
</dbReference>
<feature type="domain" description="Flagellar basal-body/hook protein C-terminal" evidence="7">
    <location>
        <begin position="399"/>
        <end position="443"/>
    </location>
</feature>
<dbReference type="PANTHER" id="PTHR30435:SF1">
    <property type="entry name" value="FLAGELLAR HOOK PROTEIN FLGE"/>
    <property type="match status" value="1"/>
</dbReference>
<organism evidence="10 11">
    <name type="scientific">Corallincola platygyrae</name>
    <dbReference type="NCBI Taxonomy" id="1193278"/>
    <lineage>
        <taxon>Bacteria</taxon>
        <taxon>Pseudomonadati</taxon>
        <taxon>Pseudomonadota</taxon>
        <taxon>Gammaproteobacteria</taxon>
        <taxon>Alteromonadales</taxon>
        <taxon>Psychromonadaceae</taxon>
        <taxon>Corallincola</taxon>
    </lineage>
</organism>
<accession>A0ABW4XHA0</accession>
<evidence type="ECO:0000313" key="11">
    <source>
        <dbReference type="Proteomes" id="UP001597380"/>
    </source>
</evidence>
<dbReference type="Pfam" id="PF06429">
    <property type="entry name" value="Flg_bbr_C"/>
    <property type="match status" value="1"/>
</dbReference>
<proteinExistence type="inferred from homology"/>
<evidence type="ECO:0000256" key="4">
    <source>
        <dbReference type="ARBA" id="ARBA00023143"/>
    </source>
</evidence>
<evidence type="ECO:0000256" key="1">
    <source>
        <dbReference type="ARBA" id="ARBA00004117"/>
    </source>
</evidence>
<keyword evidence="10" id="KW-0966">Cell projection</keyword>
<dbReference type="NCBIfam" id="TIGR03506">
    <property type="entry name" value="FlgEFG_subfam"/>
    <property type="match status" value="1"/>
</dbReference>
<dbReference type="NCBIfam" id="NF004238">
    <property type="entry name" value="PRK05682.1-1"/>
    <property type="match status" value="1"/>
</dbReference>
<dbReference type="NCBIfam" id="NF004240">
    <property type="entry name" value="PRK05682.1-4"/>
    <property type="match status" value="1"/>
</dbReference>
<comment type="subcellular location">
    <subcellularLocation>
        <location evidence="1 5">Bacterial flagellum basal body</location>
    </subcellularLocation>
</comment>
<dbReference type="Pfam" id="PF00460">
    <property type="entry name" value="Flg_bb_rod"/>
    <property type="match status" value="1"/>
</dbReference>
<dbReference type="InterPro" id="IPR011491">
    <property type="entry name" value="FlgE_D2"/>
</dbReference>
<comment type="caution">
    <text evidence="10">The sequence shown here is derived from an EMBL/GenBank/DDBJ whole genome shotgun (WGS) entry which is preliminary data.</text>
</comment>
<feature type="domain" description="Flagellar basal body rod protein N-terminal" evidence="6">
    <location>
        <begin position="3"/>
        <end position="33"/>
    </location>
</feature>
<dbReference type="PROSITE" id="PS00588">
    <property type="entry name" value="FLAGELLA_BB_ROD"/>
    <property type="match status" value="1"/>
</dbReference>
<dbReference type="InterPro" id="IPR020013">
    <property type="entry name" value="Flagellar_FlgE/F/G"/>
</dbReference>
<dbReference type="InterPro" id="IPR001444">
    <property type="entry name" value="Flag_bb_rod_N"/>
</dbReference>
<dbReference type="InterPro" id="IPR053967">
    <property type="entry name" value="LlgE_F_G-like_D1"/>
</dbReference>
<evidence type="ECO:0000259" key="7">
    <source>
        <dbReference type="Pfam" id="PF06429"/>
    </source>
</evidence>
<name>A0ABW4XHA0_9GAMM</name>
<gene>
    <name evidence="10" type="primary">flgE</name>
    <name evidence="10" type="ORF">ACFSJ3_02490</name>
</gene>
<keyword evidence="10" id="KW-0282">Flagellum</keyword>
<feature type="domain" description="Flagellar hook protein FlgE D2" evidence="8">
    <location>
        <begin position="167"/>
        <end position="324"/>
    </location>
</feature>
<evidence type="ECO:0000259" key="6">
    <source>
        <dbReference type="Pfam" id="PF00460"/>
    </source>
</evidence>
<dbReference type="PANTHER" id="PTHR30435">
    <property type="entry name" value="FLAGELLAR PROTEIN"/>
    <property type="match status" value="1"/>
</dbReference>
<reference evidence="11" key="1">
    <citation type="journal article" date="2019" name="Int. J. Syst. Evol. Microbiol.">
        <title>The Global Catalogue of Microorganisms (GCM) 10K type strain sequencing project: providing services to taxonomists for standard genome sequencing and annotation.</title>
        <authorList>
            <consortium name="The Broad Institute Genomics Platform"/>
            <consortium name="The Broad Institute Genome Sequencing Center for Infectious Disease"/>
            <person name="Wu L."/>
            <person name="Ma J."/>
        </authorList>
    </citation>
    <scope>NUCLEOTIDE SEQUENCE [LARGE SCALE GENOMIC DNA]</scope>
    <source>
        <strain evidence="11">CGMCC 1.10992</strain>
    </source>
</reference>